<name>A0A284QPK9_ARMOS</name>
<gene>
    <name evidence="1" type="ORF">ARMOST_01681</name>
</gene>
<dbReference type="OrthoDB" id="10603934at2759"/>
<accession>A0A284QPK9</accession>
<dbReference type="STRING" id="47428.A0A284QPK9"/>
<sequence length="231" mass="25389">MLLILSPSISSNLCSLLLCREKAVTAANNSDISVNEQLVWIGPYSSSTLARSPLPPKLRAIDLFLDDNSGPEIQDFTSKSQQITATATMITAEKDSANESMERATKLLDARERILLISHAQMNAIFALVMGISEYNFSGSAIVIYFAGHGEVANKPDEWTDWETSDNTIEMLRRADMGLLDEDNNAVEGIPDRAISELLLQLSEAKGGNSVRRTPCIYHMRDIDAVSDVHT</sequence>
<protein>
    <submittedName>
        <fullName evidence="1">Uncharacterized protein</fullName>
    </submittedName>
</protein>
<evidence type="ECO:0000313" key="2">
    <source>
        <dbReference type="Proteomes" id="UP000219338"/>
    </source>
</evidence>
<dbReference type="Proteomes" id="UP000219338">
    <property type="component" value="Unassembled WGS sequence"/>
</dbReference>
<evidence type="ECO:0000313" key="1">
    <source>
        <dbReference type="EMBL" id="SJK98414.1"/>
    </source>
</evidence>
<proteinExistence type="predicted"/>
<dbReference type="EMBL" id="FUEG01000001">
    <property type="protein sequence ID" value="SJK98414.1"/>
    <property type="molecule type" value="Genomic_DNA"/>
</dbReference>
<reference evidence="2" key="1">
    <citation type="journal article" date="2017" name="Nat. Ecol. Evol.">
        <title>Genome expansion and lineage-specific genetic innovations in the forest pathogenic fungi Armillaria.</title>
        <authorList>
            <person name="Sipos G."/>
            <person name="Prasanna A.N."/>
            <person name="Walter M.C."/>
            <person name="O'Connor E."/>
            <person name="Balint B."/>
            <person name="Krizsan K."/>
            <person name="Kiss B."/>
            <person name="Hess J."/>
            <person name="Varga T."/>
            <person name="Slot J."/>
            <person name="Riley R."/>
            <person name="Boka B."/>
            <person name="Rigling D."/>
            <person name="Barry K."/>
            <person name="Lee J."/>
            <person name="Mihaltcheva S."/>
            <person name="LaButti K."/>
            <person name="Lipzen A."/>
            <person name="Waldron R."/>
            <person name="Moloney N.M."/>
            <person name="Sperisen C."/>
            <person name="Kredics L."/>
            <person name="Vagvoelgyi C."/>
            <person name="Patrignani A."/>
            <person name="Fitzpatrick D."/>
            <person name="Nagy I."/>
            <person name="Doyle S."/>
            <person name="Anderson J.B."/>
            <person name="Grigoriev I.V."/>
            <person name="Gueldener U."/>
            <person name="Muensterkoetter M."/>
            <person name="Nagy L.G."/>
        </authorList>
    </citation>
    <scope>NUCLEOTIDE SEQUENCE [LARGE SCALE GENOMIC DNA]</scope>
    <source>
        <strain evidence="2">C18/9</strain>
    </source>
</reference>
<keyword evidence="2" id="KW-1185">Reference proteome</keyword>
<dbReference type="AlphaFoldDB" id="A0A284QPK9"/>
<organism evidence="1 2">
    <name type="scientific">Armillaria ostoyae</name>
    <name type="common">Armillaria root rot fungus</name>
    <dbReference type="NCBI Taxonomy" id="47428"/>
    <lineage>
        <taxon>Eukaryota</taxon>
        <taxon>Fungi</taxon>
        <taxon>Dikarya</taxon>
        <taxon>Basidiomycota</taxon>
        <taxon>Agaricomycotina</taxon>
        <taxon>Agaricomycetes</taxon>
        <taxon>Agaricomycetidae</taxon>
        <taxon>Agaricales</taxon>
        <taxon>Marasmiineae</taxon>
        <taxon>Physalacriaceae</taxon>
        <taxon>Armillaria</taxon>
    </lineage>
</organism>